<organism evidence="1 2">
    <name type="scientific">Knipowitschia caucasica</name>
    <name type="common">Caucasian dwarf goby</name>
    <name type="synonym">Pomatoschistus caucasicus</name>
    <dbReference type="NCBI Taxonomy" id="637954"/>
    <lineage>
        <taxon>Eukaryota</taxon>
        <taxon>Metazoa</taxon>
        <taxon>Chordata</taxon>
        <taxon>Craniata</taxon>
        <taxon>Vertebrata</taxon>
        <taxon>Euteleostomi</taxon>
        <taxon>Actinopterygii</taxon>
        <taxon>Neopterygii</taxon>
        <taxon>Teleostei</taxon>
        <taxon>Neoteleostei</taxon>
        <taxon>Acanthomorphata</taxon>
        <taxon>Gobiaria</taxon>
        <taxon>Gobiiformes</taxon>
        <taxon>Gobioidei</taxon>
        <taxon>Gobiidae</taxon>
        <taxon>Gobiinae</taxon>
        <taxon>Knipowitschia</taxon>
    </lineage>
</organism>
<gene>
    <name evidence="1" type="ORF">KC01_LOCUS8308</name>
</gene>
<dbReference type="Proteomes" id="UP001497482">
    <property type="component" value="Chromosome 13"/>
</dbReference>
<name>A0AAV2JMP6_KNICA</name>
<evidence type="ECO:0000313" key="1">
    <source>
        <dbReference type="EMBL" id="CAL1576912.1"/>
    </source>
</evidence>
<sequence>MIVLLPSHEFAGAKITFQELQAFNTSFVLVTEVVSGIKGWAAAAIENFRKCLIQLFTGALSENFNATSERPGITAESQTGEMSAIAARIPLGTSSMKSDDSPTECGSFAQLPDNKILNCPCSEVLFLGYFCVARTEDAEIWGRRRSQTDLEMRRQRRTTYS</sequence>
<proteinExistence type="predicted"/>
<keyword evidence="2" id="KW-1185">Reference proteome</keyword>
<reference evidence="1 2" key="1">
    <citation type="submission" date="2024-04" db="EMBL/GenBank/DDBJ databases">
        <authorList>
            <person name="Waldvogel A.-M."/>
            <person name="Schoenle A."/>
        </authorList>
    </citation>
    <scope>NUCLEOTIDE SEQUENCE [LARGE SCALE GENOMIC DNA]</scope>
</reference>
<evidence type="ECO:0000313" key="2">
    <source>
        <dbReference type="Proteomes" id="UP001497482"/>
    </source>
</evidence>
<protein>
    <submittedName>
        <fullName evidence="1">Uncharacterized protein</fullName>
    </submittedName>
</protein>
<accession>A0AAV2JMP6</accession>
<dbReference type="EMBL" id="OZ035835">
    <property type="protein sequence ID" value="CAL1576912.1"/>
    <property type="molecule type" value="Genomic_DNA"/>
</dbReference>
<dbReference type="AlphaFoldDB" id="A0AAV2JMP6"/>